<dbReference type="Proteomes" id="UP000050823">
    <property type="component" value="Unassembled WGS sequence"/>
</dbReference>
<dbReference type="RefSeq" id="WP_057908432.1">
    <property type="nucleotide sequence ID" value="NZ_AYZB01000035.1"/>
</dbReference>
<dbReference type="AlphaFoldDB" id="A0AA89I0Y8"/>
<comment type="caution">
    <text evidence="1">The sequence shown here is derived from an EMBL/GenBank/DDBJ whole genome shotgun (WGS) entry which is preliminary data.</text>
</comment>
<gene>
    <name evidence="1" type="ORF">FC90_GL001058</name>
</gene>
<evidence type="ECO:0000313" key="2">
    <source>
        <dbReference type="Proteomes" id="UP000050823"/>
    </source>
</evidence>
<sequence length="126" mass="14699">MRNPLVKFEFASHGYFGPHEVYSLDLETSLMIGRMVTDEFIHREVVRLQLDADTIRRVRNRLARLQLPKWADYYINESIIDGEQWSVTATYADGTVIESGGSNDYPLRFGTVRNLFKPVRQQFLKD</sequence>
<evidence type="ECO:0000313" key="1">
    <source>
        <dbReference type="EMBL" id="KRM22455.1"/>
    </source>
</evidence>
<organism evidence="1 2">
    <name type="scientific">Latilactobacillus graminis DSM 20719</name>
    <dbReference type="NCBI Taxonomy" id="1423752"/>
    <lineage>
        <taxon>Bacteria</taxon>
        <taxon>Bacillati</taxon>
        <taxon>Bacillota</taxon>
        <taxon>Bacilli</taxon>
        <taxon>Lactobacillales</taxon>
        <taxon>Lactobacillaceae</taxon>
        <taxon>Latilactobacillus</taxon>
    </lineage>
</organism>
<protein>
    <submittedName>
        <fullName evidence="1">Uncharacterized protein</fullName>
    </submittedName>
</protein>
<accession>A0AA89I0Y8</accession>
<name>A0AA89I0Y8_9LACO</name>
<dbReference type="EMBL" id="AYZB01000035">
    <property type="protein sequence ID" value="KRM22455.1"/>
    <property type="molecule type" value="Genomic_DNA"/>
</dbReference>
<proteinExistence type="predicted"/>
<reference evidence="1 2" key="1">
    <citation type="journal article" date="2015" name="Genome Announc.">
        <title>Expanding the biotechnology potential of lactobacilli through comparative genomics of 213 strains and associated genera.</title>
        <authorList>
            <person name="Sun Z."/>
            <person name="Harris H.M."/>
            <person name="McCann A."/>
            <person name="Guo C."/>
            <person name="Argimon S."/>
            <person name="Zhang W."/>
            <person name="Yang X."/>
            <person name="Jeffery I.B."/>
            <person name="Cooney J.C."/>
            <person name="Kagawa T.F."/>
            <person name="Liu W."/>
            <person name="Song Y."/>
            <person name="Salvetti E."/>
            <person name="Wrobel A."/>
            <person name="Rasinkangas P."/>
            <person name="Parkhill J."/>
            <person name="Rea M.C."/>
            <person name="O'Sullivan O."/>
            <person name="Ritari J."/>
            <person name="Douillard F.P."/>
            <person name="Paul Ross R."/>
            <person name="Yang R."/>
            <person name="Briner A.E."/>
            <person name="Felis G.E."/>
            <person name="de Vos W.M."/>
            <person name="Barrangou R."/>
            <person name="Klaenhammer T.R."/>
            <person name="Caufield P.W."/>
            <person name="Cui Y."/>
            <person name="Zhang H."/>
            <person name="O'Toole P.W."/>
        </authorList>
    </citation>
    <scope>NUCLEOTIDE SEQUENCE [LARGE SCALE GENOMIC DNA]</scope>
    <source>
        <strain evidence="1 2">DSM 20719</strain>
    </source>
</reference>